<organism evidence="5 6">
    <name type="scientific">Candidatus Synechococcus calcipolaris G9</name>
    <dbReference type="NCBI Taxonomy" id="1497997"/>
    <lineage>
        <taxon>Bacteria</taxon>
        <taxon>Bacillati</taxon>
        <taxon>Cyanobacteriota</taxon>
        <taxon>Cyanophyceae</taxon>
        <taxon>Synechococcales</taxon>
        <taxon>Synechococcaceae</taxon>
        <taxon>Synechococcus</taxon>
    </lineage>
</organism>
<feature type="transmembrane region" description="Helical" evidence="3">
    <location>
        <begin position="311"/>
        <end position="331"/>
    </location>
</feature>
<dbReference type="Gene3D" id="1.10.510.10">
    <property type="entry name" value="Transferase(Phosphotransferase) domain 1"/>
    <property type="match status" value="1"/>
</dbReference>
<keyword evidence="5" id="KW-0723">Serine/threonine-protein kinase</keyword>
<proteinExistence type="predicted"/>
<dbReference type="SMART" id="SM00220">
    <property type="entry name" value="S_TKc"/>
    <property type="match status" value="1"/>
</dbReference>
<sequence length="466" mass="52564">MDALVDQVLGDRYRLTTLLGKQTGRRTYLAQDQGTGQQVVIKLLLFGPDFNWDDLKLFEREAEVLKSLDHPAIPRYLDYFDIETELGKGFGLVQTYIPAPSLQEWLNQGRHFSEEDLHRIARDLLDILIYLHGRFPPVIHRDIKPSNILLGDRSGHSPGSIYLVDFGSVQTSHQGGTRTIVGTYGYMPPEQFGGHTVPASDLYGLGATLIYLASGRSPDSLPQKQMRRLFQGYVSLRPSMVHWLETLTDPALEQRFSSASQALHALTSGLSTPKTAPQTTGKLTRPLGSTVQLRETPEVLEILIPPHGFHLGLIPIGFFAIAWNSFLVMWYSIAIASWSEFGWFAALFASGHLAVGLGLIWFILFTLFGQVRLRITKTDIRFRREMFGFPCSRGIQAPRYAIGQLEFNRQSRRKDSDGDIVQVNPHIILWAGTKKIELGENGRLKEPELEWLAERLSGWLKVQIKK</sequence>
<dbReference type="InterPro" id="IPR008271">
    <property type="entry name" value="Ser/Thr_kinase_AS"/>
</dbReference>
<comment type="caution">
    <text evidence="5">The sequence shown here is derived from an EMBL/GenBank/DDBJ whole genome shotgun (WGS) entry which is preliminary data.</text>
</comment>
<dbReference type="CDD" id="cd14014">
    <property type="entry name" value="STKc_PknB_like"/>
    <property type="match status" value="1"/>
</dbReference>
<dbReference type="PANTHER" id="PTHR24363">
    <property type="entry name" value="SERINE/THREONINE PROTEIN KINASE"/>
    <property type="match status" value="1"/>
</dbReference>
<reference evidence="5" key="2">
    <citation type="submission" date="2022-01" db="EMBL/GenBank/DDBJ databases">
        <authorList>
            <person name="Zivanovic Y."/>
            <person name="Moreira D."/>
            <person name="Lopez-Garcia P."/>
        </authorList>
    </citation>
    <scope>NUCLEOTIDE SEQUENCE</scope>
    <source>
        <strain evidence="5">G9</strain>
    </source>
</reference>
<dbReference type="InterPro" id="IPR011009">
    <property type="entry name" value="Kinase-like_dom_sf"/>
</dbReference>
<gene>
    <name evidence="5" type="ORF">L3556_02095</name>
</gene>
<dbReference type="Pfam" id="PF00069">
    <property type="entry name" value="Pkinase"/>
    <property type="match status" value="1"/>
</dbReference>
<reference evidence="5" key="1">
    <citation type="journal article" date="2022" name="Genome Biol. Evol.">
        <title>A New Gene Family Diagnostic for Intracellular Biomineralization of Amorphous Ca Carbonates by Cyanobacteria.</title>
        <authorList>
            <person name="Benzerara K."/>
            <person name="Duprat E."/>
            <person name="Bitard-Feildel T."/>
            <person name="Caumes G."/>
            <person name="Cassier-Chauvat C."/>
            <person name="Chauvat F."/>
            <person name="Dezi M."/>
            <person name="Diop S.I."/>
            <person name="Gaschignard G."/>
            <person name="Gorgen S."/>
            <person name="Gugger M."/>
            <person name="Lopez-Garcia P."/>
            <person name="Millet M."/>
            <person name="Skouri-Panet F."/>
            <person name="Moreira D."/>
            <person name="Callebaut I."/>
        </authorList>
    </citation>
    <scope>NUCLEOTIDE SEQUENCE</scope>
    <source>
        <strain evidence="5">G9</strain>
    </source>
</reference>
<dbReference type="SUPFAM" id="SSF56112">
    <property type="entry name" value="Protein kinase-like (PK-like)"/>
    <property type="match status" value="1"/>
</dbReference>
<keyword evidence="1" id="KW-0547">Nucleotide-binding</keyword>
<evidence type="ECO:0000256" key="3">
    <source>
        <dbReference type="SAM" id="Phobius"/>
    </source>
</evidence>
<dbReference type="Gene3D" id="3.30.200.20">
    <property type="entry name" value="Phosphorylase Kinase, domain 1"/>
    <property type="match status" value="1"/>
</dbReference>
<dbReference type="EMBL" id="JAKKUT010000001">
    <property type="protein sequence ID" value="MDG2989731.1"/>
    <property type="molecule type" value="Genomic_DNA"/>
</dbReference>
<dbReference type="PROSITE" id="PS00108">
    <property type="entry name" value="PROTEIN_KINASE_ST"/>
    <property type="match status" value="1"/>
</dbReference>
<name>A0ABT6EV80_9SYNE</name>
<keyword evidence="5" id="KW-0418">Kinase</keyword>
<dbReference type="Proteomes" id="UP001154265">
    <property type="component" value="Unassembled WGS sequence"/>
</dbReference>
<dbReference type="InterPro" id="IPR000719">
    <property type="entry name" value="Prot_kinase_dom"/>
</dbReference>
<keyword evidence="3" id="KW-0472">Membrane</keyword>
<keyword evidence="3" id="KW-0812">Transmembrane</keyword>
<evidence type="ECO:0000259" key="4">
    <source>
        <dbReference type="PROSITE" id="PS50011"/>
    </source>
</evidence>
<evidence type="ECO:0000313" key="5">
    <source>
        <dbReference type="EMBL" id="MDG2989731.1"/>
    </source>
</evidence>
<evidence type="ECO:0000256" key="2">
    <source>
        <dbReference type="ARBA" id="ARBA00022840"/>
    </source>
</evidence>
<feature type="transmembrane region" description="Helical" evidence="3">
    <location>
        <begin position="343"/>
        <end position="368"/>
    </location>
</feature>
<keyword evidence="2" id="KW-0067">ATP-binding</keyword>
<feature type="domain" description="Protein kinase" evidence="4">
    <location>
        <begin position="13"/>
        <end position="267"/>
    </location>
</feature>
<evidence type="ECO:0000313" key="6">
    <source>
        <dbReference type="Proteomes" id="UP001154265"/>
    </source>
</evidence>
<dbReference type="PROSITE" id="PS50011">
    <property type="entry name" value="PROTEIN_KINASE_DOM"/>
    <property type="match status" value="1"/>
</dbReference>
<dbReference type="PANTHER" id="PTHR24363:SF7">
    <property type="entry name" value="SERINE_THREONINE-PROTEIN KINASE-LIKE PROTEIN E"/>
    <property type="match status" value="1"/>
</dbReference>
<accession>A0ABT6EV80</accession>
<evidence type="ECO:0000256" key="1">
    <source>
        <dbReference type="ARBA" id="ARBA00022741"/>
    </source>
</evidence>
<keyword evidence="3" id="KW-1133">Transmembrane helix</keyword>
<protein>
    <submittedName>
        <fullName evidence="5">Serine/threonine protein kinase</fullName>
    </submittedName>
</protein>
<dbReference type="RefSeq" id="WP_277865646.1">
    <property type="nucleotide sequence ID" value="NZ_JAKKUT010000001.1"/>
</dbReference>
<keyword evidence="6" id="KW-1185">Reference proteome</keyword>
<keyword evidence="5" id="KW-0808">Transferase</keyword>
<dbReference type="GO" id="GO:0004674">
    <property type="term" value="F:protein serine/threonine kinase activity"/>
    <property type="evidence" value="ECO:0007669"/>
    <property type="project" value="UniProtKB-KW"/>
</dbReference>